<dbReference type="Gene3D" id="1.10.10.10">
    <property type="entry name" value="Winged helix-like DNA-binding domain superfamily/Winged helix DNA-binding domain"/>
    <property type="match status" value="1"/>
</dbReference>
<dbReference type="InterPro" id="IPR011663">
    <property type="entry name" value="UTRA"/>
</dbReference>
<dbReference type="SMART" id="SM00345">
    <property type="entry name" value="HTH_GNTR"/>
    <property type="match status" value="1"/>
</dbReference>
<proteinExistence type="predicted"/>
<dbReference type="InterPro" id="IPR036388">
    <property type="entry name" value="WH-like_DNA-bd_sf"/>
</dbReference>
<dbReference type="Gene3D" id="3.40.1410.10">
    <property type="entry name" value="Chorismate lyase-like"/>
    <property type="match status" value="1"/>
</dbReference>
<dbReference type="PANTHER" id="PTHR44846:SF17">
    <property type="entry name" value="GNTR-FAMILY TRANSCRIPTIONAL REGULATOR"/>
    <property type="match status" value="1"/>
</dbReference>
<dbReference type="SUPFAM" id="SSF64288">
    <property type="entry name" value="Chorismate lyase-like"/>
    <property type="match status" value="1"/>
</dbReference>
<dbReference type="AlphaFoldDB" id="A0AA41UAS5"/>
<evidence type="ECO:0000256" key="1">
    <source>
        <dbReference type="ARBA" id="ARBA00023015"/>
    </source>
</evidence>
<evidence type="ECO:0000256" key="3">
    <source>
        <dbReference type="ARBA" id="ARBA00023163"/>
    </source>
</evidence>
<dbReference type="PANTHER" id="PTHR44846">
    <property type="entry name" value="MANNOSYL-D-GLYCERATE TRANSPORT/METABOLISM SYSTEM REPRESSOR MNGR-RELATED"/>
    <property type="match status" value="1"/>
</dbReference>
<dbReference type="SUPFAM" id="SSF46785">
    <property type="entry name" value="Winged helix' DNA-binding domain"/>
    <property type="match status" value="1"/>
</dbReference>
<accession>A0AA41UAS5</accession>
<evidence type="ECO:0000259" key="4">
    <source>
        <dbReference type="PROSITE" id="PS50949"/>
    </source>
</evidence>
<dbReference type="RefSeq" id="WP_236090807.1">
    <property type="nucleotide sequence ID" value="NZ_JAKGSG010000053.1"/>
</dbReference>
<dbReference type="Pfam" id="PF00392">
    <property type="entry name" value="GntR"/>
    <property type="match status" value="1"/>
</dbReference>
<evidence type="ECO:0000313" key="5">
    <source>
        <dbReference type="EMBL" id="MCF4123002.1"/>
    </source>
</evidence>
<dbReference type="CDD" id="cd07377">
    <property type="entry name" value="WHTH_GntR"/>
    <property type="match status" value="1"/>
</dbReference>
<organism evidence="5 6">
    <name type="scientific">Antribacter soli</name>
    <dbReference type="NCBI Taxonomy" id="2910976"/>
    <lineage>
        <taxon>Bacteria</taxon>
        <taxon>Bacillati</taxon>
        <taxon>Actinomycetota</taxon>
        <taxon>Actinomycetes</taxon>
        <taxon>Micrococcales</taxon>
        <taxon>Promicromonosporaceae</taxon>
        <taxon>Antribacter</taxon>
    </lineage>
</organism>
<reference evidence="5" key="1">
    <citation type="submission" date="2022-01" db="EMBL/GenBank/DDBJ databases">
        <title>Antribacter sp. nov., isolated from Guizhou of China.</title>
        <authorList>
            <person name="Chengliang C."/>
            <person name="Ya Z."/>
        </authorList>
    </citation>
    <scope>NUCLEOTIDE SEQUENCE</scope>
    <source>
        <strain evidence="5">KLBMP 9083</strain>
    </source>
</reference>
<evidence type="ECO:0000256" key="2">
    <source>
        <dbReference type="ARBA" id="ARBA00023125"/>
    </source>
</evidence>
<dbReference type="InterPro" id="IPR036390">
    <property type="entry name" value="WH_DNA-bd_sf"/>
</dbReference>
<keyword evidence="2" id="KW-0238">DNA-binding</keyword>
<dbReference type="Proteomes" id="UP001165405">
    <property type="component" value="Unassembled WGS sequence"/>
</dbReference>
<sequence length="243" mass="26591">MNRGTDARPRHEQIAADLREEILRGDLAPGAQLPSTAQLMARFDAANATIQRALKSLKDEGFLDSRVGKGVYIRGHRPLVIDVGAYLPPDGKVRYDLLDVTTLTPPTDVATALNLDPTGQAVRRRRILYLDKQPVELSISYYAADLATGTPLARAGKIPGGAPQVLADLGAPQRAFVDRISARPPTREEITVLDLPAGVPVLRQFRTVLTDDDRPVEVSVLIKGAHLYELQYRQSVPYPDSRA</sequence>
<name>A0AA41UAS5_9MICO</name>
<dbReference type="GO" id="GO:0003700">
    <property type="term" value="F:DNA-binding transcription factor activity"/>
    <property type="evidence" value="ECO:0007669"/>
    <property type="project" value="InterPro"/>
</dbReference>
<dbReference type="GO" id="GO:0003677">
    <property type="term" value="F:DNA binding"/>
    <property type="evidence" value="ECO:0007669"/>
    <property type="project" value="UniProtKB-KW"/>
</dbReference>
<keyword evidence="3" id="KW-0804">Transcription</keyword>
<comment type="caution">
    <text evidence="5">The sequence shown here is derived from an EMBL/GenBank/DDBJ whole genome shotgun (WGS) entry which is preliminary data.</text>
</comment>
<dbReference type="InterPro" id="IPR000524">
    <property type="entry name" value="Tscrpt_reg_HTH_GntR"/>
</dbReference>
<keyword evidence="6" id="KW-1185">Reference proteome</keyword>
<feature type="domain" description="HTH gntR-type" evidence="4">
    <location>
        <begin position="8"/>
        <end position="76"/>
    </location>
</feature>
<protein>
    <submittedName>
        <fullName evidence="5">GntR family transcriptional regulator</fullName>
    </submittedName>
</protein>
<dbReference type="Pfam" id="PF07702">
    <property type="entry name" value="UTRA"/>
    <property type="match status" value="1"/>
</dbReference>
<dbReference type="SMART" id="SM00866">
    <property type="entry name" value="UTRA"/>
    <property type="match status" value="1"/>
</dbReference>
<gene>
    <name evidence="5" type="ORF">L1785_18665</name>
</gene>
<dbReference type="PROSITE" id="PS50949">
    <property type="entry name" value="HTH_GNTR"/>
    <property type="match status" value="1"/>
</dbReference>
<evidence type="ECO:0000313" key="6">
    <source>
        <dbReference type="Proteomes" id="UP001165405"/>
    </source>
</evidence>
<dbReference type="GO" id="GO:0045892">
    <property type="term" value="P:negative regulation of DNA-templated transcription"/>
    <property type="evidence" value="ECO:0007669"/>
    <property type="project" value="TreeGrafter"/>
</dbReference>
<dbReference type="InterPro" id="IPR028978">
    <property type="entry name" value="Chorismate_lyase_/UTRA_dom_sf"/>
</dbReference>
<keyword evidence="1" id="KW-0805">Transcription regulation</keyword>
<dbReference type="EMBL" id="JAKGSG010000053">
    <property type="protein sequence ID" value="MCF4123002.1"/>
    <property type="molecule type" value="Genomic_DNA"/>
</dbReference>
<dbReference type="InterPro" id="IPR050679">
    <property type="entry name" value="Bact_HTH_transcr_reg"/>
</dbReference>